<accession>A0A316E1D9</accession>
<evidence type="ECO:0000313" key="1">
    <source>
        <dbReference type="EMBL" id="PWK23498.1"/>
    </source>
</evidence>
<gene>
    <name evidence="1" type="ORF">LX92_02064</name>
</gene>
<sequence length="261" mass="29900">MSFYEPIKMKKTRSALLTALVVFFISCKEKQTHGITAQQIVDKSIDACGGDLYRTSDISFDFRGMIYVKENANGQKILKRIQKNDSLDIVDLKTSKGFERYIDGELIATPDSLANLYGNSINSVHYFAYLPYGLNDPAVNKEYLGDIKIHENNYHKIRVTFSQENGGDDFDDVYLYWFNTKTFKPDYLAYEFHVNGGGMRFREAYNERVVSGIRFVDYRNYKPKASSSSINEIDHLFMNGELELLSEIALKDVVVSPGNYN</sequence>
<name>A0A316E1D9_9FLAO</name>
<evidence type="ECO:0000313" key="2">
    <source>
        <dbReference type="Proteomes" id="UP000245667"/>
    </source>
</evidence>
<evidence type="ECO:0008006" key="3">
    <source>
        <dbReference type="Google" id="ProtNLM"/>
    </source>
</evidence>
<protein>
    <recommendedName>
        <fullName evidence="3">Deoxyribose-phosphate aldolase</fullName>
    </recommendedName>
</protein>
<dbReference type="InterPro" id="IPR045444">
    <property type="entry name" value="DUF6503"/>
</dbReference>
<reference evidence="1 2" key="1">
    <citation type="submission" date="2018-05" db="EMBL/GenBank/DDBJ databases">
        <title>Genomic Encyclopedia of Archaeal and Bacterial Type Strains, Phase II (KMG-II): from individual species to whole genera.</title>
        <authorList>
            <person name="Goeker M."/>
        </authorList>
    </citation>
    <scope>NUCLEOTIDE SEQUENCE [LARGE SCALE GENOMIC DNA]</scope>
    <source>
        <strain evidence="1 2">DSM 23514</strain>
    </source>
</reference>
<dbReference type="EMBL" id="QGGQ01000004">
    <property type="protein sequence ID" value="PWK23498.1"/>
    <property type="molecule type" value="Genomic_DNA"/>
</dbReference>
<dbReference type="AlphaFoldDB" id="A0A316E1D9"/>
<proteinExistence type="predicted"/>
<organism evidence="1 2">
    <name type="scientific">Maribacter polysiphoniae</name>
    <dbReference type="NCBI Taxonomy" id="429344"/>
    <lineage>
        <taxon>Bacteria</taxon>
        <taxon>Pseudomonadati</taxon>
        <taxon>Bacteroidota</taxon>
        <taxon>Flavobacteriia</taxon>
        <taxon>Flavobacteriales</taxon>
        <taxon>Flavobacteriaceae</taxon>
        <taxon>Maribacter</taxon>
    </lineage>
</organism>
<comment type="caution">
    <text evidence="1">The sequence shown here is derived from an EMBL/GenBank/DDBJ whole genome shotgun (WGS) entry which is preliminary data.</text>
</comment>
<dbReference type="Proteomes" id="UP000245667">
    <property type="component" value="Unassembled WGS sequence"/>
</dbReference>
<dbReference type="Pfam" id="PF20113">
    <property type="entry name" value="DUF6503"/>
    <property type="match status" value="1"/>
</dbReference>